<dbReference type="Proteomes" id="UP000799755">
    <property type="component" value="Unassembled WGS sequence"/>
</dbReference>
<evidence type="ECO:0000313" key="1">
    <source>
        <dbReference type="EMBL" id="KAF2469382.1"/>
    </source>
</evidence>
<comment type="caution">
    <text evidence="1">The sequence shown here is derived from an EMBL/GenBank/DDBJ whole genome shotgun (WGS) entry which is preliminary data.</text>
</comment>
<name>A0ACB6QR91_9PLEO</name>
<evidence type="ECO:0000313" key="2">
    <source>
        <dbReference type="Proteomes" id="UP000799755"/>
    </source>
</evidence>
<organism evidence="1 2">
    <name type="scientific">Lindgomyces ingoldianus</name>
    <dbReference type="NCBI Taxonomy" id="673940"/>
    <lineage>
        <taxon>Eukaryota</taxon>
        <taxon>Fungi</taxon>
        <taxon>Dikarya</taxon>
        <taxon>Ascomycota</taxon>
        <taxon>Pezizomycotina</taxon>
        <taxon>Dothideomycetes</taxon>
        <taxon>Pleosporomycetidae</taxon>
        <taxon>Pleosporales</taxon>
        <taxon>Lindgomycetaceae</taxon>
        <taxon>Lindgomyces</taxon>
    </lineage>
</organism>
<protein>
    <submittedName>
        <fullName evidence="1">Uncharacterized protein</fullName>
    </submittedName>
</protein>
<keyword evidence="2" id="KW-1185">Reference proteome</keyword>
<gene>
    <name evidence="1" type="ORF">BDR25DRAFT_304490</name>
</gene>
<sequence>MDPSKLPPEVLANQPAFPPPLGVKPNFDNPSDTLADPLTIVNGVFVGLAFAIVAMRLTTRKFICRQGLAWDDTLCAVSMLGSIAHTTLCLSSINIGYGRHFWDIRAISLTEAKIKRLSAIDIIYGIVMYFIKMSLLLLYYRLFQVYSSSRKLVLGGIFMCTLISLPYVGVAISRVVICSSFKVNLEHLTYCYTKPVNTAVATFGAANVISDFYILTIPIARVRSLSIDSRAKMGLAAIFTVGLTACLMSIVRLIYVGVNFNKSDPFYRGAATSIFSAVEMNLAIICSCSTAFPSFYRRGKEVMSPLLRSFSRRTGSNGSRTKQENLGHFELNVHGMLDDDSVMKGSLEPIVQPIGTPHTPEKPPRILTLNMTRATIDVEK</sequence>
<dbReference type="EMBL" id="MU003512">
    <property type="protein sequence ID" value="KAF2469382.1"/>
    <property type="molecule type" value="Genomic_DNA"/>
</dbReference>
<reference evidence="1" key="1">
    <citation type="journal article" date="2020" name="Stud. Mycol.">
        <title>101 Dothideomycetes genomes: a test case for predicting lifestyles and emergence of pathogens.</title>
        <authorList>
            <person name="Haridas S."/>
            <person name="Albert R."/>
            <person name="Binder M."/>
            <person name="Bloem J."/>
            <person name="Labutti K."/>
            <person name="Salamov A."/>
            <person name="Andreopoulos B."/>
            <person name="Baker S."/>
            <person name="Barry K."/>
            <person name="Bills G."/>
            <person name="Bluhm B."/>
            <person name="Cannon C."/>
            <person name="Castanera R."/>
            <person name="Culley D."/>
            <person name="Daum C."/>
            <person name="Ezra D."/>
            <person name="Gonzalez J."/>
            <person name="Henrissat B."/>
            <person name="Kuo A."/>
            <person name="Liang C."/>
            <person name="Lipzen A."/>
            <person name="Lutzoni F."/>
            <person name="Magnuson J."/>
            <person name="Mondo S."/>
            <person name="Nolan M."/>
            <person name="Ohm R."/>
            <person name="Pangilinan J."/>
            <person name="Park H.-J."/>
            <person name="Ramirez L."/>
            <person name="Alfaro M."/>
            <person name="Sun H."/>
            <person name="Tritt A."/>
            <person name="Yoshinaga Y."/>
            <person name="Zwiers L.-H."/>
            <person name="Turgeon B."/>
            <person name="Goodwin S."/>
            <person name="Spatafora J."/>
            <person name="Crous P."/>
            <person name="Grigoriev I."/>
        </authorList>
    </citation>
    <scope>NUCLEOTIDE SEQUENCE</scope>
    <source>
        <strain evidence="1">ATCC 200398</strain>
    </source>
</reference>
<proteinExistence type="predicted"/>
<accession>A0ACB6QR91</accession>